<gene>
    <name evidence="4" type="ORF">BD626DRAFT_512488</name>
</gene>
<feature type="compositionally biased region" description="Basic and acidic residues" evidence="2">
    <location>
        <begin position="66"/>
        <end position="77"/>
    </location>
</feature>
<accession>A0A550C075</accession>
<evidence type="ECO:0000256" key="2">
    <source>
        <dbReference type="SAM" id="MobiDB-lite"/>
    </source>
</evidence>
<keyword evidence="1" id="KW-0539">Nucleus</keyword>
<evidence type="ECO:0000256" key="1">
    <source>
        <dbReference type="ARBA" id="ARBA00023242"/>
    </source>
</evidence>
<evidence type="ECO:0000259" key="3">
    <source>
        <dbReference type="PROSITE" id="PS50048"/>
    </source>
</evidence>
<dbReference type="InterPro" id="IPR036864">
    <property type="entry name" value="Zn2-C6_fun-type_DNA-bd_sf"/>
</dbReference>
<sequence length="694" mass="75708">MVPVTFKDNHTGTSAIKKKKKPPACDYCKARRVICHPQPDGKPCPRCVEKEVICTTTPVVRRKPRRRDEGDQARDESPSVPASSATTSTSSASSSRAGEQSRDQTDSPTTSAVLAWQDANHLAGPFVQELIKLFPSLPQSQLPLVPYRQIHDQLERCAWNPAQLAPKERVLAHCIMAVTALVSTHPSLVGADMSDPQFASFLTSASVMTTPGIDLRKLGQRRSALSHRLHQEASRLALEVGITSITTETNAASCYLLEFLEASINPYDNPMSWTAAMIWHTRSLAESDKHSALFGVTFGRLQWPVHLMNIAILSLCAGRSIPFTEHDERLIFGPPPPTLEAATFTLSNQPITAKNLGTFMYSFTCHIIRIARESSENVIGPYARRFPLNEAALINHIAAVDGLQKTSLFLHDCIDIAIPIVVHAWIKSALATACFASATALTGLLVPLHRELKRRLASGSVVVLAEGSGGDFTADAAHRTRCRIELLHRQVRVITLRAIIEATKRARGLPNLPRLTLMQCSRVTAWVQLLVDECDGTGISPVERYDALEKLRDLLKLDGFTWVDHTGSVAAIEAEMALLQGKQQLVPRYMCPHVHPSDLGMQGASASDAAYADERAFIDEHYGDEQAYGERTPFVDNQMYGGPWDSGLATSMLGGPVLASDLAADGIPQMLGDADLDTVLVQPAMALGFRVGPC</sequence>
<feature type="compositionally biased region" description="Low complexity" evidence="2">
    <location>
        <begin position="78"/>
        <end position="95"/>
    </location>
</feature>
<organism evidence="4 5">
    <name type="scientific">Schizophyllum amplum</name>
    <dbReference type="NCBI Taxonomy" id="97359"/>
    <lineage>
        <taxon>Eukaryota</taxon>
        <taxon>Fungi</taxon>
        <taxon>Dikarya</taxon>
        <taxon>Basidiomycota</taxon>
        <taxon>Agaricomycotina</taxon>
        <taxon>Agaricomycetes</taxon>
        <taxon>Agaricomycetidae</taxon>
        <taxon>Agaricales</taxon>
        <taxon>Schizophyllaceae</taxon>
        <taxon>Schizophyllum</taxon>
    </lineage>
</organism>
<dbReference type="GO" id="GO:0008270">
    <property type="term" value="F:zinc ion binding"/>
    <property type="evidence" value="ECO:0007669"/>
    <property type="project" value="InterPro"/>
</dbReference>
<dbReference type="GO" id="GO:0000981">
    <property type="term" value="F:DNA-binding transcription factor activity, RNA polymerase II-specific"/>
    <property type="evidence" value="ECO:0007669"/>
    <property type="project" value="InterPro"/>
</dbReference>
<dbReference type="EMBL" id="VDMD01000038">
    <property type="protein sequence ID" value="TRM58190.1"/>
    <property type="molecule type" value="Genomic_DNA"/>
</dbReference>
<dbReference type="SUPFAM" id="SSF57701">
    <property type="entry name" value="Zn2/Cys6 DNA-binding domain"/>
    <property type="match status" value="1"/>
</dbReference>
<keyword evidence="5" id="KW-1185">Reference proteome</keyword>
<dbReference type="AlphaFoldDB" id="A0A550C075"/>
<proteinExistence type="predicted"/>
<feature type="domain" description="Zn(2)-C6 fungal-type" evidence="3">
    <location>
        <begin position="24"/>
        <end position="56"/>
    </location>
</feature>
<dbReference type="Gene3D" id="4.10.240.10">
    <property type="entry name" value="Zn(2)-C6 fungal-type DNA-binding domain"/>
    <property type="match status" value="1"/>
</dbReference>
<dbReference type="PROSITE" id="PS00463">
    <property type="entry name" value="ZN2_CY6_FUNGAL_1"/>
    <property type="match status" value="1"/>
</dbReference>
<dbReference type="OrthoDB" id="3046261at2759"/>
<feature type="region of interest" description="Disordered" evidence="2">
    <location>
        <begin position="60"/>
        <end position="110"/>
    </location>
</feature>
<dbReference type="CDD" id="cd00067">
    <property type="entry name" value="GAL4"/>
    <property type="match status" value="1"/>
</dbReference>
<dbReference type="STRING" id="97359.A0A550C075"/>
<dbReference type="PROSITE" id="PS50048">
    <property type="entry name" value="ZN2_CY6_FUNGAL_2"/>
    <property type="match status" value="1"/>
</dbReference>
<evidence type="ECO:0000313" key="4">
    <source>
        <dbReference type="EMBL" id="TRM58190.1"/>
    </source>
</evidence>
<comment type="caution">
    <text evidence="4">The sequence shown here is derived from an EMBL/GenBank/DDBJ whole genome shotgun (WGS) entry which is preliminary data.</text>
</comment>
<dbReference type="InterPro" id="IPR050797">
    <property type="entry name" value="Carb_Metab_Trans_Reg"/>
</dbReference>
<protein>
    <recommendedName>
        <fullName evidence="3">Zn(2)-C6 fungal-type domain-containing protein</fullName>
    </recommendedName>
</protein>
<dbReference type="InterPro" id="IPR001138">
    <property type="entry name" value="Zn2Cys6_DnaBD"/>
</dbReference>
<evidence type="ECO:0000313" key="5">
    <source>
        <dbReference type="Proteomes" id="UP000320762"/>
    </source>
</evidence>
<name>A0A550C075_9AGAR</name>
<dbReference type="PANTHER" id="PTHR31668">
    <property type="entry name" value="GLUCOSE TRANSPORT TRANSCRIPTION REGULATOR RGT1-RELATED-RELATED"/>
    <property type="match status" value="1"/>
</dbReference>
<dbReference type="Proteomes" id="UP000320762">
    <property type="component" value="Unassembled WGS sequence"/>
</dbReference>
<reference evidence="4 5" key="1">
    <citation type="journal article" date="2019" name="New Phytol.">
        <title>Comparative genomics reveals unique wood-decay strategies and fruiting body development in the Schizophyllaceae.</title>
        <authorList>
            <person name="Almasi E."/>
            <person name="Sahu N."/>
            <person name="Krizsan K."/>
            <person name="Balint B."/>
            <person name="Kovacs G.M."/>
            <person name="Kiss B."/>
            <person name="Cseklye J."/>
            <person name="Drula E."/>
            <person name="Henrissat B."/>
            <person name="Nagy I."/>
            <person name="Chovatia M."/>
            <person name="Adam C."/>
            <person name="LaButti K."/>
            <person name="Lipzen A."/>
            <person name="Riley R."/>
            <person name="Grigoriev I.V."/>
            <person name="Nagy L.G."/>
        </authorList>
    </citation>
    <scope>NUCLEOTIDE SEQUENCE [LARGE SCALE GENOMIC DNA]</scope>
    <source>
        <strain evidence="4 5">NL-1724</strain>
    </source>
</reference>